<organism evidence="1 2">
    <name type="scientific">Postia placenta MAD-698-R-SB12</name>
    <dbReference type="NCBI Taxonomy" id="670580"/>
    <lineage>
        <taxon>Eukaryota</taxon>
        <taxon>Fungi</taxon>
        <taxon>Dikarya</taxon>
        <taxon>Basidiomycota</taxon>
        <taxon>Agaricomycotina</taxon>
        <taxon>Agaricomycetes</taxon>
        <taxon>Polyporales</taxon>
        <taxon>Adustoporiaceae</taxon>
        <taxon>Rhodonia</taxon>
    </lineage>
</organism>
<gene>
    <name evidence="1" type="ORF">POSPLADRAFT_1042323</name>
</gene>
<dbReference type="RefSeq" id="XP_024343836.1">
    <property type="nucleotide sequence ID" value="XM_024478080.1"/>
</dbReference>
<dbReference type="EMBL" id="KZ110591">
    <property type="protein sequence ID" value="OSX67042.1"/>
    <property type="molecule type" value="Genomic_DNA"/>
</dbReference>
<accession>A0A1X6NEV4</accession>
<dbReference type="AlphaFoldDB" id="A0A1X6NEV4"/>
<dbReference type="OrthoDB" id="3222238at2759"/>
<dbReference type="Proteomes" id="UP000194127">
    <property type="component" value="Unassembled WGS sequence"/>
</dbReference>
<dbReference type="SUPFAM" id="SSF52047">
    <property type="entry name" value="RNI-like"/>
    <property type="match status" value="1"/>
</dbReference>
<keyword evidence="2" id="KW-1185">Reference proteome</keyword>
<dbReference type="STRING" id="670580.A0A1X6NEV4"/>
<dbReference type="InterPro" id="IPR032675">
    <property type="entry name" value="LRR_dom_sf"/>
</dbReference>
<protein>
    <recommendedName>
        <fullName evidence="3">F-box domain-containing protein</fullName>
    </recommendedName>
</protein>
<evidence type="ECO:0000313" key="1">
    <source>
        <dbReference type="EMBL" id="OSX67042.1"/>
    </source>
</evidence>
<reference evidence="1 2" key="1">
    <citation type="submission" date="2017-04" db="EMBL/GenBank/DDBJ databases">
        <title>Genome Sequence of the Model Brown-Rot Fungus Postia placenta SB12.</title>
        <authorList>
            <consortium name="DOE Joint Genome Institute"/>
            <person name="Gaskell J."/>
            <person name="Kersten P."/>
            <person name="Larrondo L.F."/>
            <person name="Canessa P."/>
            <person name="Martinez D."/>
            <person name="Hibbett D."/>
            <person name="Schmoll M."/>
            <person name="Kubicek C.P."/>
            <person name="Martinez A.T."/>
            <person name="Yadav J."/>
            <person name="Master E."/>
            <person name="Magnuson J.K."/>
            <person name="James T."/>
            <person name="Yaver D."/>
            <person name="Berka R."/>
            <person name="Labutti K."/>
            <person name="Lipzen A."/>
            <person name="Aerts A."/>
            <person name="Barry K."/>
            <person name="Henrissat B."/>
            <person name="Blanchette R."/>
            <person name="Grigoriev I."/>
            <person name="Cullen D."/>
        </authorList>
    </citation>
    <scope>NUCLEOTIDE SEQUENCE [LARGE SCALE GENOMIC DNA]</scope>
    <source>
        <strain evidence="1 2">MAD-698-R-SB12</strain>
    </source>
</reference>
<dbReference type="GeneID" id="36323030"/>
<proteinExistence type="predicted"/>
<dbReference type="Gene3D" id="3.80.10.10">
    <property type="entry name" value="Ribonuclease Inhibitor"/>
    <property type="match status" value="1"/>
</dbReference>
<evidence type="ECO:0000313" key="2">
    <source>
        <dbReference type="Proteomes" id="UP000194127"/>
    </source>
</evidence>
<name>A0A1X6NEV4_9APHY</name>
<evidence type="ECO:0008006" key="3">
    <source>
        <dbReference type="Google" id="ProtNLM"/>
    </source>
</evidence>
<sequence>MTYTDIVCLYLKKLRQAVMQDPNTPTPTLNYDILLDVFRFLDPWTDTSWPGRPDVVKLRALARTARSCRALSDIALDILWRKLDDIGSLLVLLSAFKFFDCIEAEERVTIDTDTEIAYEPLWLLREEILPGEWTRFEQYARRVRILTRLGPSKLEPAALVQLFRLTNGKPLLPNIEEIEYEEWHAFDPSILFLVTPSLRILRVNVSRNTVARDPQHKRTNVALDLVLRRSSGALEDRDVSLTDVPLLFGLAADLLPRNQCSNLTHAAFVGWEPLMDFNLLRGLASLPNLTDLSISLHREDQLSDYFRAHQSFQSLRNLRLNGAATQLAPFLEAEAVSAPHLHSLEVEIEWYIDRAPELCHRSAAAICANYSASLREIKMGTPRGSHSNGNTLPESPFLAAFEPLLGMHDLERIHLRAHRKWSLVLSDEELHRMADAWPMLTDLRLEVPSANSSLSPASVLYLASQCPNLRTLALPTVDIECLEDPETYPFLSHGLRQLEVGDDFYGLKSQRMAEFVPLLAGFVDRLFPCLDLDRCVFRASARVGLFKDCHAVIDALKKLRFTRRVA</sequence>